<evidence type="ECO:0000313" key="2">
    <source>
        <dbReference type="EMBL" id="TNN81328.1"/>
    </source>
</evidence>
<comment type="caution">
    <text evidence="2">The sequence shown here is derived from an EMBL/GenBank/DDBJ whole genome shotgun (WGS) entry which is preliminary data.</text>
</comment>
<gene>
    <name evidence="2" type="ORF">EYF80_008384</name>
</gene>
<accession>A0A4Z2IUT9</accession>
<sequence length="69" mass="7702">MTEVTVGQQEESAPTSADQPSHASSARLTTGIQGCVHTSTMRKARRSPYPHFHKHILAQTRYPDTYSYP</sequence>
<proteinExistence type="predicted"/>
<organism evidence="2 3">
    <name type="scientific">Liparis tanakae</name>
    <name type="common">Tanaka's snailfish</name>
    <dbReference type="NCBI Taxonomy" id="230148"/>
    <lineage>
        <taxon>Eukaryota</taxon>
        <taxon>Metazoa</taxon>
        <taxon>Chordata</taxon>
        <taxon>Craniata</taxon>
        <taxon>Vertebrata</taxon>
        <taxon>Euteleostomi</taxon>
        <taxon>Actinopterygii</taxon>
        <taxon>Neopterygii</taxon>
        <taxon>Teleostei</taxon>
        <taxon>Neoteleostei</taxon>
        <taxon>Acanthomorphata</taxon>
        <taxon>Eupercaria</taxon>
        <taxon>Perciformes</taxon>
        <taxon>Cottioidei</taxon>
        <taxon>Cottales</taxon>
        <taxon>Liparidae</taxon>
        <taxon>Liparis</taxon>
    </lineage>
</organism>
<dbReference type="EMBL" id="SRLO01000047">
    <property type="protein sequence ID" value="TNN81328.1"/>
    <property type="molecule type" value="Genomic_DNA"/>
</dbReference>
<keyword evidence="3" id="KW-1185">Reference proteome</keyword>
<evidence type="ECO:0000256" key="1">
    <source>
        <dbReference type="SAM" id="MobiDB-lite"/>
    </source>
</evidence>
<name>A0A4Z2IUT9_9TELE</name>
<reference evidence="2 3" key="1">
    <citation type="submission" date="2019-03" db="EMBL/GenBank/DDBJ databases">
        <title>First draft genome of Liparis tanakae, snailfish: a comprehensive survey of snailfish specific genes.</title>
        <authorList>
            <person name="Kim W."/>
            <person name="Song I."/>
            <person name="Jeong J.-H."/>
            <person name="Kim D."/>
            <person name="Kim S."/>
            <person name="Ryu S."/>
            <person name="Song J.Y."/>
            <person name="Lee S.K."/>
        </authorList>
    </citation>
    <scope>NUCLEOTIDE SEQUENCE [LARGE SCALE GENOMIC DNA]</scope>
    <source>
        <tissue evidence="2">Muscle</tissue>
    </source>
</reference>
<dbReference type="Proteomes" id="UP000314294">
    <property type="component" value="Unassembled WGS sequence"/>
</dbReference>
<evidence type="ECO:0000313" key="3">
    <source>
        <dbReference type="Proteomes" id="UP000314294"/>
    </source>
</evidence>
<protein>
    <submittedName>
        <fullName evidence="2">Uncharacterized protein</fullName>
    </submittedName>
</protein>
<dbReference type="AlphaFoldDB" id="A0A4Z2IUT9"/>
<feature type="region of interest" description="Disordered" evidence="1">
    <location>
        <begin position="1"/>
        <end position="34"/>
    </location>
</feature>